<gene>
    <name evidence="10" type="ORF">Q9L58_004596</name>
</gene>
<dbReference type="Proteomes" id="UP001447188">
    <property type="component" value="Unassembled WGS sequence"/>
</dbReference>
<sequence>MTTRQTAKPAPVGSHNWVANERALIRQHEEQDIEDFAFSARNDLEWLNEHMVDIFERNQVDMAELLKTPGRLRGKTPGTARKRALPPPIQGHEPVATIFDIKHPAVAVESAGNPFYNAIAQLPTNKKLSPARKPSKSPTRLIKVLQDVQPNQLPDTQDSAVHLSQVEEDSQPGTRIDSQISAGDSGIWSISSTCDLQQAQESGAVSQRMSILPENFNFAPSGPDRDSVYRTLPEDSSDPPQRLPVQRENTVQSSSPAPLSPSNLELTGEPEEPEKLETMEQPKVKPDSFADEPKASEKSETIKKSAASPKEAAPEPRRSGRLAERPFSPLSASPQLLSERANDVVPPSSPPVLPRQEVPAVDEEDAPTLPTARYPSPLPVLTGSARPRTPTGSPESSKEPSARTPQGPSSKPSSELSSPDAPIIRNSILNFAALPAREPLTSKKSLGMKTTRDSHVEQVRLNGTSRASWMNKKGNGKSLGTSSRQIERQDEGLGEEERAEAPLNRKRKSESVRDDSQKRSKGSTDELNQNKSGVEDMEEVSSGETSEAMALHNKAYTQRLQDKIQRLGKPREARSFPPSAPQGAGAGYPELPQDGKEVYSLLKRTKSDPQGQLPHTVNPARWTGQSDDEEEWIPMKQEPKPQPNRSNTEETTEPKQKEIEAVRPQSAHKWDDSPKQTIAPEPVAIPSATTSESAPTYSLKSPTYPPKRHLPGSPLKSSFSDDWIKAPASPARPPGEGAISAVKAHTTSVFKKAKQMLLNSSVSSASAKIETMTPSLRSWHGGNNLRQQMISDSGSSYSHDPLKQQDQLYPDLGSVMDTRVQASAPAKNSASSKPTECPVAVEHVTEPTREGRTRSSKSRDTDDATPGLEESAPKVQKKSKADERAEREAGRVALREREERLREAEEELRIAKQEQQKDREEEELRQAKEQQRRQEERARREREEQARKEKEEAWKEKEEQARKEKEEQVHKEKEESRRRQEERLRQEKEELRRRQQEELRRQEDARKINETPSNFQDYEDYDISDRDEESATESTRGRITSSAEPERPPSRLQKGGPRFQRTGDGGRPLRPGTADKNLPKPKPVSISVGTASQREMQSQRSKPNILTSSTLVAALKQSFEPPGLQASSSQISLSSSVSANSLRVSNPTGSKQLKSLAAAASQLRKEQEDKERKAVAKREIERRRLENQRKLEEEVRRARQKQAPVSTQKTLSRTQTVANLRQTSEEPERRIDFKSVNSKPTIAKSAVKRGFQPETTEDQQQYRQAPTKPGAPVYQQEGAKKRRTGEFDERPYEMAPPIRQSVAKKVPEESTPWKKKALQLIRKKETMPKSIMPSVYLSSQASSSQASSSAGPSMLRLPAKPGVPIPQVEGVKFSKEKIHFANEAPPVFKTPGAKSVSKLALLKTPGGAKDSPIYQNGEFIELPDIPTDSEDDDDNDYAPKDNFNVPRWAESPELRALLRQQQTVNPEEIFGPMAKLDMDAIFQNRTDKQAHKFRARTSSANWSGADRLTAAEITADNEARQKMIAQGGWKYQPPP</sequence>
<proteinExistence type="inferred from homology"/>
<feature type="region of interest" description="Disordered" evidence="8">
    <location>
        <begin position="1412"/>
        <end position="1445"/>
    </location>
</feature>
<protein>
    <recommendedName>
        <fullName evidence="9">Inner centromere protein ARK-binding domain-containing protein</fullName>
    </recommendedName>
</protein>
<feature type="compositionally biased region" description="Acidic residues" evidence="8">
    <location>
        <begin position="1427"/>
        <end position="1436"/>
    </location>
</feature>
<feature type="compositionally biased region" description="Polar residues" evidence="8">
    <location>
        <begin position="784"/>
        <end position="798"/>
    </location>
</feature>
<feature type="region of interest" description="Disordered" evidence="8">
    <location>
        <begin position="150"/>
        <end position="181"/>
    </location>
</feature>
<keyword evidence="11" id="KW-1185">Reference proteome</keyword>
<feature type="compositionally biased region" description="Polar residues" evidence="8">
    <location>
        <begin position="687"/>
        <end position="701"/>
    </location>
</feature>
<feature type="region of interest" description="Disordered" evidence="8">
    <location>
        <begin position="1337"/>
        <end position="1358"/>
    </location>
</feature>
<reference evidence="10 11" key="1">
    <citation type="submission" date="2024-02" db="EMBL/GenBank/DDBJ databases">
        <title>Discinaceae phylogenomics.</title>
        <authorList>
            <person name="Dirks A.C."/>
            <person name="James T.Y."/>
        </authorList>
    </citation>
    <scope>NUCLEOTIDE SEQUENCE [LARGE SCALE GENOMIC DNA]</scope>
    <source>
        <strain evidence="10 11">ACD0624</strain>
    </source>
</reference>
<feature type="compositionally biased region" description="Polar residues" evidence="8">
    <location>
        <begin position="1087"/>
        <end position="1105"/>
    </location>
</feature>
<feature type="compositionally biased region" description="Basic and acidic residues" evidence="8">
    <location>
        <begin position="560"/>
        <end position="574"/>
    </location>
</feature>
<feature type="compositionally biased region" description="Low complexity" evidence="8">
    <location>
        <begin position="408"/>
        <end position="419"/>
    </location>
</feature>
<feature type="region of interest" description="Disordered" evidence="8">
    <location>
        <begin position="774"/>
        <end position="1105"/>
    </location>
</feature>
<evidence type="ECO:0000256" key="3">
    <source>
        <dbReference type="ARBA" id="ARBA00010042"/>
    </source>
</evidence>
<keyword evidence="5" id="KW-0159">Chromosome partition</keyword>
<keyword evidence="7" id="KW-0539">Nucleus</keyword>
<feature type="compositionally biased region" description="Low complexity" evidence="8">
    <location>
        <begin position="1125"/>
        <end position="1162"/>
    </location>
</feature>
<evidence type="ECO:0000313" key="11">
    <source>
        <dbReference type="Proteomes" id="UP001447188"/>
    </source>
</evidence>
<evidence type="ECO:0000259" key="9">
    <source>
        <dbReference type="Pfam" id="PF03941"/>
    </source>
</evidence>
<feature type="compositionally biased region" description="Low complexity" evidence="8">
    <location>
        <begin position="253"/>
        <end position="267"/>
    </location>
</feature>
<feature type="region of interest" description="Disordered" evidence="8">
    <location>
        <begin position="1121"/>
        <end position="1314"/>
    </location>
</feature>
<evidence type="ECO:0000313" key="10">
    <source>
        <dbReference type="EMBL" id="KAL0636447.1"/>
    </source>
</evidence>
<dbReference type="PANTHER" id="PTHR13142">
    <property type="entry name" value="INNER CENTROMERE PROTEIN"/>
    <property type="match status" value="1"/>
</dbReference>
<dbReference type="InterPro" id="IPR005635">
    <property type="entry name" value="Inner_centromere_prot_ARK-bd"/>
</dbReference>
<feature type="compositionally biased region" description="Basic and acidic residues" evidence="8">
    <location>
        <begin position="312"/>
        <end position="324"/>
    </location>
</feature>
<comment type="subcellular location">
    <subcellularLocation>
        <location evidence="2">Cytoplasm</location>
        <location evidence="2">Cytoskeleton</location>
        <location evidence="2">Spindle</location>
    </subcellularLocation>
    <subcellularLocation>
        <location evidence="1">Nucleus</location>
    </subcellularLocation>
</comment>
<evidence type="ECO:0000256" key="5">
    <source>
        <dbReference type="ARBA" id="ARBA00022829"/>
    </source>
</evidence>
<keyword evidence="6" id="KW-0206">Cytoskeleton</keyword>
<feature type="compositionally biased region" description="Low complexity" evidence="8">
    <location>
        <begin position="822"/>
        <end position="834"/>
    </location>
</feature>
<feature type="region of interest" description="Disordered" evidence="8">
    <location>
        <begin position="70"/>
        <end position="91"/>
    </location>
</feature>
<comment type="similarity">
    <text evidence="3">Belongs to the INCENP family.</text>
</comment>
<feature type="compositionally biased region" description="Basic and acidic residues" evidence="8">
    <location>
        <begin position="843"/>
        <end position="862"/>
    </location>
</feature>
<feature type="compositionally biased region" description="Low complexity" evidence="8">
    <location>
        <begin position="1338"/>
        <end position="1350"/>
    </location>
</feature>
<feature type="compositionally biased region" description="Acidic residues" evidence="8">
    <location>
        <begin position="1017"/>
        <end position="1031"/>
    </location>
</feature>
<evidence type="ECO:0000256" key="1">
    <source>
        <dbReference type="ARBA" id="ARBA00004123"/>
    </source>
</evidence>
<comment type="caution">
    <text evidence="10">The sequence shown here is derived from an EMBL/GenBank/DDBJ whole genome shotgun (WGS) entry which is preliminary data.</text>
</comment>
<feature type="region of interest" description="Disordered" evidence="8">
    <location>
        <begin position="215"/>
        <end position="738"/>
    </location>
</feature>
<evidence type="ECO:0000256" key="2">
    <source>
        <dbReference type="ARBA" id="ARBA00004186"/>
    </source>
</evidence>
<feature type="compositionally biased region" description="Polar residues" evidence="8">
    <location>
        <begin position="150"/>
        <end position="159"/>
    </location>
</feature>
<evidence type="ECO:0000256" key="8">
    <source>
        <dbReference type="SAM" id="MobiDB-lite"/>
    </source>
</evidence>
<feature type="compositionally biased region" description="Basic and acidic residues" evidence="8">
    <location>
        <begin position="1163"/>
        <end position="1197"/>
    </location>
</feature>
<feature type="compositionally biased region" description="Polar residues" evidence="8">
    <location>
        <begin position="1032"/>
        <end position="1043"/>
    </location>
</feature>
<dbReference type="EMBL" id="JBBBZM010000050">
    <property type="protein sequence ID" value="KAL0636447.1"/>
    <property type="molecule type" value="Genomic_DNA"/>
</dbReference>
<feature type="compositionally biased region" description="Basic and acidic residues" evidence="8">
    <location>
        <begin position="273"/>
        <end position="303"/>
    </location>
</feature>
<feature type="domain" description="Inner centromere protein ARK-binding" evidence="9">
    <location>
        <begin position="1424"/>
        <end position="1482"/>
    </location>
</feature>
<evidence type="ECO:0000256" key="4">
    <source>
        <dbReference type="ARBA" id="ARBA00022490"/>
    </source>
</evidence>
<feature type="compositionally biased region" description="Basic and acidic residues" evidence="8">
    <location>
        <begin position="485"/>
        <end position="500"/>
    </location>
</feature>
<feature type="compositionally biased region" description="Polar residues" evidence="8">
    <location>
        <begin position="171"/>
        <end position="181"/>
    </location>
</feature>
<evidence type="ECO:0000256" key="6">
    <source>
        <dbReference type="ARBA" id="ARBA00023212"/>
    </source>
</evidence>
<feature type="compositionally biased region" description="Basic and acidic residues" evidence="8">
    <location>
        <begin position="1223"/>
        <end position="1233"/>
    </location>
</feature>
<feature type="compositionally biased region" description="Basic residues" evidence="8">
    <location>
        <begin position="70"/>
        <end position="84"/>
    </location>
</feature>
<feature type="compositionally biased region" description="Polar residues" evidence="8">
    <location>
        <begin position="1203"/>
        <end position="1222"/>
    </location>
</feature>
<accession>A0ABR3GKZ5</accession>
<keyword evidence="4" id="KW-0963">Cytoplasm</keyword>
<feature type="compositionally biased region" description="Basic and acidic residues" evidence="8">
    <location>
        <begin position="652"/>
        <end position="661"/>
    </location>
</feature>
<dbReference type="Pfam" id="PF03941">
    <property type="entry name" value="INCENP_ARK-bind"/>
    <property type="match status" value="1"/>
</dbReference>
<name>A0ABR3GKZ5_9PEZI</name>
<feature type="compositionally biased region" description="Basic and acidic residues" evidence="8">
    <location>
        <begin position="879"/>
        <end position="1009"/>
    </location>
</feature>
<evidence type="ECO:0000256" key="7">
    <source>
        <dbReference type="ARBA" id="ARBA00023242"/>
    </source>
</evidence>
<organism evidence="10 11">
    <name type="scientific">Discina gigas</name>
    <dbReference type="NCBI Taxonomy" id="1032678"/>
    <lineage>
        <taxon>Eukaryota</taxon>
        <taxon>Fungi</taxon>
        <taxon>Dikarya</taxon>
        <taxon>Ascomycota</taxon>
        <taxon>Pezizomycotina</taxon>
        <taxon>Pezizomycetes</taxon>
        <taxon>Pezizales</taxon>
        <taxon>Discinaceae</taxon>
        <taxon>Discina</taxon>
    </lineage>
</organism>
<dbReference type="PANTHER" id="PTHR13142:SF1">
    <property type="entry name" value="INNER CENTROMERE PROTEIN"/>
    <property type="match status" value="1"/>
</dbReference>
<feature type="compositionally biased region" description="Basic and acidic residues" evidence="8">
    <location>
        <begin position="509"/>
        <end position="524"/>
    </location>
</feature>